<dbReference type="AlphaFoldDB" id="X1QQX1"/>
<protein>
    <submittedName>
        <fullName evidence="1">Uncharacterized protein</fullName>
    </submittedName>
</protein>
<accession>X1QQX1</accession>
<organism evidence="1">
    <name type="scientific">marine sediment metagenome</name>
    <dbReference type="NCBI Taxonomy" id="412755"/>
    <lineage>
        <taxon>unclassified sequences</taxon>
        <taxon>metagenomes</taxon>
        <taxon>ecological metagenomes</taxon>
    </lineage>
</organism>
<comment type="caution">
    <text evidence="1">The sequence shown here is derived from an EMBL/GenBank/DDBJ whole genome shotgun (WGS) entry which is preliminary data.</text>
</comment>
<dbReference type="EMBL" id="BARW01000887">
    <property type="protein sequence ID" value="GAI70633.1"/>
    <property type="molecule type" value="Genomic_DNA"/>
</dbReference>
<reference evidence="1" key="1">
    <citation type="journal article" date="2014" name="Front. Microbiol.">
        <title>High frequency of phylogenetically diverse reductive dehalogenase-homologous genes in deep subseafloor sedimentary metagenomes.</title>
        <authorList>
            <person name="Kawai M."/>
            <person name="Futagami T."/>
            <person name="Toyoda A."/>
            <person name="Takaki Y."/>
            <person name="Nishi S."/>
            <person name="Hori S."/>
            <person name="Arai W."/>
            <person name="Tsubouchi T."/>
            <person name="Morono Y."/>
            <person name="Uchiyama I."/>
            <person name="Ito T."/>
            <person name="Fujiyama A."/>
            <person name="Inagaki F."/>
            <person name="Takami H."/>
        </authorList>
    </citation>
    <scope>NUCLEOTIDE SEQUENCE</scope>
    <source>
        <strain evidence="1">Expedition CK06-06</strain>
    </source>
</reference>
<sequence length="50" mass="6064">DSNIILELKKYVKDRYDLFDPTLSIKRINKNSWRLIDNVGQKQIKNIIRF</sequence>
<evidence type="ECO:0000313" key="1">
    <source>
        <dbReference type="EMBL" id="GAI70633.1"/>
    </source>
</evidence>
<proteinExistence type="predicted"/>
<feature type="non-terminal residue" evidence="1">
    <location>
        <position position="1"/>
    </location>
</feature>
<name>X1QQX1_9ZZZZ</name>
<gene>
    <name evidence="1" type="ORF">S12H4_03229</name>
</gene>